<dbReference type="Gene3D" id="3.40.1190.10">
    <property type="entry name" value="Mur-like, catalytic domain"/>
    <property type="match status" value="1"/>
</dbReference>
<dbReference type="Proteomes" id="UP001165122">
    <property type="component" value="Unassembled WGS sequence"/>
</dbReference>
<dbReference type="Pfam" id="PF02875">
    <property type="entry name" value="Mur_ligase_C"/>
    <property type="match status" value="1"/>
</dbReference>
<dbReference type="GO" id="GO:0008841">
    <property type="term" value="F:dihydrofolate synthase activity"/>
    <property type="evidence" value="ECO:0007669"/>
    <property type="project" value="TreeGrafter"/>
</dbReference>
<organism evidence="10 11">
    <name type="scientific">Triparma laevis f. longispina</name>
    <dbReference type="NCBI Taxonomy" id="1714387"/>
    <lineage>
        <taxon>Eukaryota</taxon>
        <taxon>Sar</taxon>
        <taxon>Stramenopiles</taxon>
        <taxon>Ochrophyta</taxon>
        <taxon>Bolidophyceae</taxon>
        <taxon>Parmales</taxon>
        <taxon>Triparmaceae</taxon>
        <taxon>Triparma</taxon>
    </lineage>
</organism>
<keyword evidence="5" id="KW-0067">ATP-binding</keyword>
<evidence type="ECO:0000256" key="7">
    <source>
        <dbReference type="SAM" id="Phobius"/>
    </source>
</evidence>
<dbReference type="Pfam" id="PF08245">
    <property type="entry name" value="Mur_ligase_M"/>
    <property type="match status" value="1"/>
</dbReference>
<accession>A0A9W7C1A1</accession>
<evidence type="ECO:0000313" key="10">
    <source>
        <dbReference type="EMBL" id="GMI01367.1"/>
    </source>
</evidence>
<dbReference type="InterPro" id="IPR036615">
    <property type="entry name" value="Mur_ligase_C_dom_sf"/>
</dbReference>
<evidence type="ECO:0000256" key="6">
    <source>
        <dbReference type="ARBA" id="ARBA00022842"/>
    </source>
</evidence>
<evidence type="ECO:0000256" key="1">
    <source>
        <dbReference type="ARBA" id="ARBA00008276"/>
    </source>
</evidence>
<dbReference type="NCBIfam" id="TIGR01499">
    <property type="entry name" value="folC"/>
    <property type="match status" value="1"/>
</dbReference>
<keyword evidence="7" id="KW-0812">Transmembrane</keyword>
<dbReference type="GO" id="GO:0004326">
    <property type="term" value="F:tetrahydrofolylpolyglutamate synthase activity"/>
    <property type="evidence" value="ECO:0007669"/>
    <property type="project" value="InterPro"/>
</dbReference>
<dbReference type="GO" id="GO:0005524">
    <property type="term" value="F:ATP binding"/>
    <property type="evidence" value="ECO:0007669"/>
    <property type="project" value="UniProtKB-KW"/>
</dbReference>
<keyword evidence="11" id="KW-1185">Reference proteome</keyword>
<keyword evidence="4" id="KW-0547">Nucleotide-binding</keyword>
<dbReference type="PANTHER" id="PTHR11136">
    <property type="entry name" value="FOLYLPOLYGLUTAMATE SYNTHASE-RELATED"/>
    <property type="match status" value="1"/>
</dbReference>
<feature type="domain" description="Mur ligase central" evidence="9">
    <location>
        <begin position="145"/>
        <end position="339"/>
    </location>
</feature>
<evidence type="ECO:0000313" key="11">
    <source>
        <dbReference type="Proteomes" id="UP001165122"/>
    </source>
</evidence>
<keyword evidence="7" id="KW-1133">Transmembrane helix</keyword>
<feature type="transmembrane region" description="Helical" evidence="7">
    <location>
        <begin position="39"/>
        <end position="62"/>
    </location>
</feature>
<evidence type="ECO:0000256" key="2">
    <source>
        <dbReference type="ARBA" id="ARBA00022598"/>
    </source>
</evidence>
<evidence type="ECO:0008006" key="12">
    <source>
        <dbReference type="Google" id="ProtNLM"/>
    </source>
</evidence>
<dbReference type="EMBL" id="BRXW01000033">
    <property type="protein sequence ID" value="GMI01367.1"/>
    <property type="molecule type" value="Genomic_DNA"/>
</dbReference>
<dbReference type="AlphaFoldDB" id="A0A9W7C1A1"/>
<protein>
    <recommendedName>
        <fullName evidence="12">Mur ligase central domain-containing protein</fullName>
    </recommendedName>
</protein>
<dbReference type="InterPro" id="IPR036565">
    <property type="entry name" value="Mur-like_cat_sf"/>
</dbReference>
<dbReference type="Gene3D" id="3.90.190.20">
    <property type="entry name" value="Mur ligase, C-terminal domain"/>
    <property type="match status" value="1"/>
</dbReference>
<evidence type="ECO:0000256" key="5">
    <source>
        <dbReference type="ARBA" id="ARBA00022840"/>
    </source>
</evidence>
<keyword evidence="3" id="KW-0479">Metal-binding</keyword>
<keyword evidence="6" id="KW-0460">Magnesium</keyword>
<dbReference type="SUPFAM" id="SSF53244">
    <property type="entry name" value="MurD-like peptide ligases, peptide-binding domain"/>
    <property type="match status" value="1"/>
</dbReference>
<proteinExistence type="inferred from homology"/>
<dbReference type="GO" id="GO:0046872">
    <property type="term" value="F:metal ion binding"/>
    <property type="evidence" value="ECO:0007669"/>
    <property type="project" value="UniProtKB-KW"/>
</dbReference>
<dbReference type="PANTHER" id="PTHR11136:SF0">
    <property type="entry name" value="DIHYDROFOLATE SYNTHETASE-RELATED"/>
    <property type="match status" value="1"/>
</dbReference>
<gene>
    <name evidence="10" type="ORF">TrLO_g1141</name>
</gene>
<reference evidence="11" key="1">
    <citation type="journal article" date="2023" name="Commun. Biol.">
        <title>Genome analysis of Parmales, the sister group of diatoms, reveals the evolutionary specialization of diatoms from phago-mixotrophs to photoautotrophs.</title>
        <authorList>
            <person name="Ban H."/>
            <person name="Sato S."/>
            <person name="Yoshikawa S."/>
            <person name="Yamada K."/>
            <person name="Nakamura Y."/>
            <person name="Ichinomiya M."/>
            <person name="Sato N."/>
            <person name="Blanc-Mathieu R."/>
            <person name="Endo H."/>
            <person name="Kuwata A."/>
            <person name="Ogata H."/>
        </authorList>
    </citation>
    <scope>NUCLEOTIDE SEQUENCE [LARGE SCALE GENOMIC DNA]</scope>
    <source>
        <strain evidence="11">NIES 3700</strain>
    </source>
</reference>
<dbReference type="SUPFAM" id="SSF53623">
    <property type="entry name" value="MurD-like peptide ligases, catalytic domain"/>
    <property type="match status" value="1"/>
</dbReference>
<evidence type="ECO:0000256" key="4">
    <source>
        <dbReference type="ARBA" id="ARBA00022741"/>
    </source>
</evidence>
<evidence type="ECO:0000259" key="8">
    <source>
        <dbReference type="Pfam" id="PF02875"/>
    </source>
</evidence>
<evidence type="ECO:0000256" key="3">
    <source>
        <dbReference type="ARBA" id="ARBA00022723"/>
    </source>
</evidence>
<keyword evidence="7" id="KW-0472">Membrane</keyword>
<dbReference type="PROSITE" id="PS01012">
    <property type="entry name" value="FOLYLPOLYGLU_SYNT_2"/>
    <property type="match status" value="1"/>
</dbReference>
<dbReference type="GO" id="GO:0005739">
    <property type="term" value="C:mitochondrion"/>
    <property type="evidence" value="ECO:0007669"/>
    <property type="project" value="TreeGrafter"/>
</dbReference>
<dbReference type="InterPro" id="IPR013221">
    <property type="entry name" value="Mur_ligase_cen"/>
</dbReference>
<comment type="caution">
    <text evidence="10">The sequence shown here is derived from an EMBL/GenBank/DDBJ whole genome shotgun (WGS) entry which is preliminary data.</text>
</comment>
<name>A0A9W7C1A1_9STRA</name>
<sequence length="582" mass="64146">MTDHLTSIPDQPSASPTQLLHHLGTQHPYRPSCLKFFKIGILLLLFPFHVFLLLRLPFLLLLPSPASSLPHPTPTVTTMSSPTSYERLVRRLYRTNLYNPVKLGLNNIENLAQALNSPFYTKENENSTNATSAKTHNNGIGIIHIAGTNGKGSVSYKIAESLRLSGYKTGLFVSPHISSFRERVQINGACIPESEVNTILTKIFNACESENIPATFFEITTALALEYFSHSHVDAIVLETGLGGRLDSTNLVLSDLSVITSIGLEHTRILGDTKELIASEKAGIFKPNRPALVGVDVPFPTIKSEAEKHGVSTLHTISSVLGSSISDQFLEKDFDEQNSYVAKSALKIARTTPAFKLMEERGLTIKDEAVEAGCAQRPPCRFEEKIVTTPHGSVNIILDVAHNPPALFHLFDKLSKQNPGVKKRVVIGMSSDKDLKLCGEILTSNVENVDNIHLVEASHPRAAKIQDMIEKWEELKGSNYDINDASVEKQTRTALKLAQENNELLIVCGSVFLMAGARSALGYNEPRDSDFVAKEAGANLRKDLQEHFGNRVWSEDEESEGETEREFEEFLEGALSNAIPKK</sequence>
<comment type="similarity">
    <text evidence="1">Belongs to the folylpolyglutamate synthase family.</text>
</comment>
<dbReference type="OrthoDB" id="5212574at2759"/>
<dbReference type="InterPro" id="IPR018109">
    <property type="entry name" value="Folylpolyglutamate_synth_CS"/>
</dbReference>
<evidence type="ECO:0000259" key="9">
    <source>
        <dbReference type="Pfam" id="PF08245"/>
    </source>
</evidence>
<dbReference type="GO" id="GO:0005829">
    <property type="term" value="C:cytosol"/>
    <property type="evidence" value="ECO:0007669"/>
    <property type="project" value="TreeGrafter"/>
</dbReference>
<keyword evidence="2" id="KW-0436">Ligase</keyword>
<feature type="domain" description="Mur ligase C-terminal" evidence="8">
    <location>
        <begin position="386"/>
        <end position="510"/>
    </location>
</feature>
<dbReference type="InterPro" id="IPR001645">
    <property type="entry name" value="Folylpolyglutamate_synth"/>
</dbReference>
<dbReference type="InterPro" id="IPR004101">
    <property type="entry name" value="Mur_ligase_C"/>
</dbReference>